<gene>
    <name evidence="2" type="ORF">FPL22_09940</name>
</gene>
<dbReference type="EMBL" id="VMBG01000001">
    <property type="protein sequence ID" value="TSJ79582.1"/>
    <property type="molecule type" value="Genomic_DNA"/>
</dbReference>
<evidence type="ECO:0000256" key="1">
    <source>
        <dbReference type="SAM" id="MobiDB-lite"/>
    </source>
</evidence>
<feature type="compositionally biased region" description="Polar residues" evidence="1">
    <location>
        <begin position="822"/>
        <end position="832"/>
    </location>
</feature>
<keyword evidence="3" id="KW-1185">Reference proteome</keyword>
<dbReference type="RefSeq" id="WP_144230123.1">
    <property type="nucleotide sequence ID" value="NZ_VMBG01000001.1"/>
</dbReference>
<feature type="region of interest" description="Disordered" evidence="1">
    <location>
        <begin position="821"/>
        <end position="849"/>
    </location>
</feature>
<proteinExistence type="predicted"/>
<evidence type="ECO:0000313" key="2">
    <source>
        <dbReference type="EMBL" id="TSJ79582.1"/>
    </source>
</evidence>
<protein>
    <submittedName>
        <fullName evidence="2">Uncharacterized protein</fullName>
    </submittedName>
</protein>
<dbReference type="AlphaFoldDB" id="A0A556QSH4"/>
<sequence>MSPRPRPSPSALRRPSFDQRRGFALLITVTLLAFLVLLLVSLAALTRVETQVASNSQTIAQARQNAILALNIALGELQKYAGPDQRATARADIGTALDGTRQWTGVWGNASNPQGSTKSTPALLQWLVSGNHTTAFNATTAVSGTQTSFGQIITPPAAQTFTPTKPVTGVIAGSAATTAITIDGTDAVLLAANGTAGTTNATGYVAAPLVNISVSPSLVPGAGTSGADIRIGRYAYWVGDEGVKVRLNTVDPNVTPTDAMAAAGVTADTNSLYRLMSPQRFGVELVDGYAQYPANNASLRHVLDQNQAGLIVPGLSTQARQAAFHDLSAVSLTVLSDQLHGGLKRDLTYAFARNSLSEYRSVIRDPQRTISQTAPNPLLSGALDTSVTDTPAVLDPALIAEQGPTWEQLRSFARIGADIDVSNPALPRIQPRIQTGTTQGIYPVLVQARLGFVGGKTVEGATATMQRFIFRLSPVFVLANPYNVTIAAGKYRVRAIFDSTGAGYGVYLGSNVDGTIRTPIWRKTLRELFDGQVYELNCPDIAPGQARLFTLAGDETWAAQKTYQFDNEFAETMISLDTAAEVTDDDIKNYGLHAVFSDTGTQNSWRPNGTINAAGATDGTITWALTTATDQVYQRFSNFVARGSGASVYDGGFFNSTGDPKDDPEVRGYFMFKLGESGHFQRTGELNQIDIYPYYALGNIRAPMVGRPNWYKDKSIFSPLTFNQVFNKSVNKERFQHWMRFGSSDPTTSAEVEWQGLLKVGSMGNSTPSLPQAQMRWPMADLPREPAGPAPGLVSLGQLQHFNAGGYNDGQILPSAADLVATPTTRPSNNESWRARHIGNPNPIGNSRANPFVRRDLVRTQWPANATREPFHDQSYLLNRELFDGYFFSTYPQDSSVAVDLNTRRLANSSLLPFRSDIAANNPESFRGSASTFNSTDALLPARNLIQRGGFNINSTSVAAWRAVLGSLGGTNFNGESSLTGPFVRSIRQSGGSANAGTGISPNSWSGFRNLTTAQIDALAIQLVAQIKQRGPAVSLADFINRKLVADTAANAPDGLAGPIQAAIDASGVNSALTNQIKNWDNIDANIATATAAPLYPYPAHLPVHPLEGIAGWLSQADIVQAIAPVLTARSDTFRIRTYGETRNPVTDELTGRAWCEAIVQRLPDYIVPSENDAIATGTALTTNNRQFGRKFIVTGFRWLTADEI</sequence>
<organism evidence="2 3">
    <name type="scientific">Rariglobus hedericola</name>
    <dbReference type="NCBI Taxonomy" id="2597822"/>
    <lineage>
        <taxon>Bacteria</taxon>
        <taxon>Pseudomonadati</taxon>
        <taxon>Verrucomicrobiota</taxon>
        <taxon>Opitutia</taxon>
        <taxon>Opitutales</taxon>
        <taxon>Opitutaceae</taxon>
        <taxon>Rariglobus</taxon>
    </lineage>
</organism>
<name>A0A556QSH4_9BACT</name>
<reference evidence="2 3" key="1">
    <citation type="submission" date="2019-07" db="EMBL/GenBank/DDBJ databases">
        <title>Description of 53C-WASEF.</title>
        <authorList>
            <person name="Pitt A."/>
            <person name="Hahn M.W."/>
        </authorList>
    </citation>
    <scope>NUCLEOTIDE SEQUENCE [LARGE SCALE GENOMIC DNA]</scope>
    <source>
        <strain evidence="2 3">53C-WASEF</strain>
    </source>
</reference>
<accession>A0A556QSH4</accession>
<evidence type="ECO:0000313" key="3">
    <source>
        <dbReference type="Proteomes" id="UP000315648"/>
    </source>
</evidence>
<dbReference type="Proteomes" id="UP000315648">
    <property type="component" value="Unassembled WGS sequence"/>
</dbReference>
<comment type="caution">
    <text evidence="2">The sequence shown here is derived from an EMBL/GenBank/DDBJ whole genome shotgun (WGS) entry which is preliminary data.</text>
</comment>